<name>A0A7Y9IA41_9ACTN</name>
<dbReference type="SUPFAM" id="SSF55729">
    <property type="entry name" value="Acyl-CoA N-acyltransferases (Nat)"/>
    <property type="match status" value="1"/>
</dbReference>
<sequence>MIMEPAEVEVHPVTADRWDELVEFFERKGPRGGIPMPGSCWCRAWHEESDQPRPVRKAAMKADVDASRTVGLLGYVDGPAIGWVAVSPRSDQPRLERSRHYGPEPGDADVFAITCFYVQLEARGSGIASALLDAAIDYARRLGASAVDVFPKAGDAPHISSSRRAEENYHWMGRRSWYDARGFTVIRDPGKRLVMRLPLR</sequence>
<accession>A0A7Y9IA41</accession>
<gene>
    <name evidence="2" type="ORF">BKA15_004399</name>
</gene>
<dbReference type="Gene3D" id="3.40.630.30">
    <property type="match status" value="1"/>
</dbReference>
<evidence type="ECO:0000313" key="3">
    <source>
        <dbReference type="Proteomes" id="UP000569914"/>
    </source>
</evidence>
<dbReference type="EMBL" id="JACCBU010000001">
    <property type="protein sequence ID" value="NYE73070.1"/>
    <property type="molecule type" value="Genomic_DNA"/>
</dbReference>
<dbReference type="PROSITE" id="PS51186">
    <property type="entry name" value="GNAT"/>
    <property type="match status" value="1"/>
</dbReference>
<protein>
    <submittedName>
        <fullName evidence="2">GNAT superfamily N-acetyltransferase</fullName>
    </submittedName>
</protein>
<dbReference type="RefSeq" id="WP_218871519.1">
    <property type="nucleotide sequence ID" value="NZ_JACCBU010000001.1"/>
</dbReference>
<organism evidence="2 3">
    <name type="scientific">Microlunatus parietis</name>
    <dbReference type="NCBI Taxonomy" id="682979"/>
    <lineage>
        <taxon>Bacteria</taxon>
        <taxon>Bacillati</taxon>
        <taxon>Actinomycetota</taxon>
        <taxon>Actinomycetes</taxon>
        <taxon>Propionibacteriales</taxon>
        <taxon>Propionibacteriaceae</taxon>
        <taxon>Microlunatus</taxon>
    </lineage>
</organism>
<dbReference type="InterPro" id="IPR000182">
    <property type="entry name" value="GNAT_dom"/>
</dbReference>
<dbReference type="Proteomes" id="UP000569914">
    <property type="component" value="Unassembled WGS sequence"/>
</dbReference>
<proteinExistence type="predicted"/>
<dbReference type="AlphaFoldDB" id="A0A7Y9IA41"/>
<dbReference type="GO" id="GO:0016747">
    <property type="term" value="F:acyltransferase activity, transferring groups other than amino-acyl groups"/>
    <property type="evidence" value="ECO:0007669"/>
    <property type="project" value="InterPro"/>
</dbReference>
<reference evidence="2 3" key="1">
    <citation type="submission" date="2020-07" db="EMBL/GenBank/DDBJ databases">
        <title>Sequencing the genomes of 1000 actinobacteria strains.</title>
        <authorList>
            <person name="Klenk H.-P."/>
        </authorList>
    </citation>
    <scope>NUCLEOTIDE SEQUENCE [LARGE SCALE GENOMIC DNA]</scope>
    <source>
        <strain evidence="2 3">DSM 22083</strain>
    </source>
</reference>
<keyword evidence="3" id="KW-1185">Reference proteome</keyword>
<evidence type="ECO:0000313" key="2">
    <source>
        <dbReference type="EMBL" id="NYE73070.1"/>
    </source>
</evidence>
<feature type="domain" description="N-acetyltransferase" evidence="1">
    <location>
        <begin position="8"/>
        <end position="200"/>
    </location>
</feature>
<dbReference type="CDD" id="cd04301">
    <property type="entry name" value="NAT_SF"/>
    <property type="match status" value="1"/>
</dbReference>
<evidence type="ECO:0000259" key="1">
    <source>
        <dbReference type="PROSITE" id="PS51186"/>
    </source>
</evidence>
<keyword evidence="2" id="KW-0808">Transferase</keyword>
<dbReference type="Pfam" id="PF00583">
    <property type="entry name" value="Acetyltransf_1"/>
    <property type="match status" value="1"/>
</dbReference>
<comment type="caution">
    <text evidence="2">The sequence shown here is derived from an EMBL/GenBank/DDBJ whole genome shotgun (WGS) entry which is preliminary data.</text>
</comment>
<dbReference type="InterPro" id="IPR016181">
    <property type="entry name" value="Acyl_CoA_acyltransferase"/>
</dbReference>